<dbReference type="Pfam" id="PF22745">
    <property type="entry name" value="Nlig-Ia"/>
    <property type="match status" value="1"/>
</dbReference>
<keyword evidence="5 9" id="KW-0862">Zinc</keyword>
<feature type="binding site" evidence="9">
    <location>
        <position position="414"/>
    </location>
    <ligand>
        <name>Zn(2+)</name>
        <dbReference type="ChEBI" id="CHEBI:29105"/>
    </ligand>
</feature>
<keyword evidence="9" id="KW-0460">Magnesium</keyword>
<feature type="binding site" evidence="9">
    <location>
        <position position="113"/>
    </location>
    <ligand>
        <name>NAD(+)</name>
        <dbReference type="ChEBI" id="CHEBI:57540"/>
    </ligand>
</feature>
<dbReference type="PANTHER" id="PTHR23389">
    <property type="entry name" value="CHROMOSOME TRANSMISSION FIDELITY FACTOR 18"/>
    <property type="match status" value="1"/>
</dbReference>
<dbReference type="EMBL" id="CP003903">
    <property type="protein sequence ID" value="AGC03779.1"/>
    <property type="molecule type" value="Genomic_DNA"/>
</dbReference>
<keyword evidence="6 9" id="KW-0520">NAD</keyword>
<keyword evidence="3 9" id="KW-0479">Metal-binding</keyword>
<organism evidence="11 12">
    <name type="scientific">Candidatus Blochmanniella chromaiodes str. 640</name>
    <dbReference type="NCBI Taxonomy" id="1240471"/>
    <lineage>
        <taxon>Bacteria</taxon>
        <taxon>Pseudomonadati</taxon>
        <taxon>Pseudomonadota</taxon>
        <taxon>Gammaproteobacteria</taxon>
        <taxon>Enterobacterales</taxon>
        <taxon>Enterobacteriaceae</taxon>
        <taxon>ant endosymbionts</taxon>
        <taxon>Candidatus Blochmanniella</taxon>
    </lineage>
</organism>
<evidence type="ECO:0000256" key="6">
    <source>
        <dbReference type="ARBA" id="ARBA00023027"/>
    </source>
</evidence>
<dbReference type="PIRSF" id="PIRSF001604">
    <property type="entry name" value="LigA"/>
    <property type="match status" value="1"/>
</dbReference>
<feature type="binding site" evidence="9">
    <location>
        <begin position="32"/>
        <end position="36"/>
    </location>
    <ligand>
        <name>NAD(+)</name>
        <dbReference type="ChEBI" id="CHEBI:57540"/>
    </ligand>
</feature>
<feature type="binding site" evidence="9">
    <location>
        <position position="178"/>
    </location>
    <ligand>
        <name>NAD(+)</name>
        <dbReference type="ChEBI" id="CHEBI:57540"/>
    </ligand>
</feature>
<dbReference type="GO" id="GO:0016874">
    <property type="term" value="F:ligase activity"/>
    <property type="evidence" value="ECO:0007669"/>
    <property type="project" value="UniProtKB-KW"/>
</dbReference>
<feature type="active site" description="N6-AMP-lysine intermediate" evidence="9">
    <location>
        <position position="115"/>
    </location>
</feature>
<dbReference type="InterPro" id="IPR018239">
    <property type="entry name" value="DNA_ligase_AS"/>
</dbReference>
<dbReference type="Pfam" id="PF03120">
    <property type="entry name" value="OB_DNA_ligase"/>
    <property type="match status" value="1"/>
</dbReference>
<evidence type="ECO:0000256" key="9">
    <source>
        <dbReference type="HAMAP-Rule" id="MF_01588"/>
    </source>
</evidence>
<comment type="caution">
    <text evidence="9">Lacks conserved residue(s) required for the propagation of feature annotation.</text>
</comment>
<dbReference type="Gene3D" id="1.10.287.610">
    <property type="entry name" value="Helix hairpin bin"/>
    <property type="match status" value="1"/>
</dbReference>
<evidence type="ECO:0000256" key="3">
    <source>
        <dbReference type="ARBA" id="ARBA00022723"/>
    </source>
</evidence>
<dbReference type="PANTHER" id="PTHR23389:SF9">
    <property type="entry name" value="DNA LIGASE"/>
    <property type="match status" value="1"/>
</dbReference>
<dbReference type="NCBIfam" id="NF005932">
    <property type="entry name" value="PRK07956.1"/>
    <property type="match status" value="1"/>
</dbReference>
<dbReference type="SUPFAM" id="SSF50249">
    <property type="entry name" value="Nucleic acid-binding proteins"/>
    <property type="match status" value="1"/>
</dbReference>
<feature type="binding site" evidence="9">
    <location>
        <position position="136"/>
    </location>
    <ligand>
        <name>NAD(+)</name>
        <dbReference type="ChEBI" id="CHEBI:57540"/>
    </ligand>
</feature>
<evidence type="ECO:0000313" key="11">
    <source>
        <dbReference type="EMBL" id="AGC03779.1"/>
    </source>
</evidence>
<evidence type="ECO:0000259" key="10">
    <source>
        <dbReference type="SMART" id="SM00532"/>
    </source>
</evidence>
<dbReference type="EC" id="6.5.1.2" evidence="9"/>
<dbReference type="InterPro" id="IPR004150">
    <property type="entry name" value="NAD_DNA_ligase_OB"/>
</dbReference>
<dbReference type="Gene3D" id="6.20.10.30">
    <property type="match status" value="1"/>
</dbReference>
<dbReference type="Pfam" id="PF12826">
    <property type="entry name" value="HHH_2"/>
    <property type="match status" value="1"/>
</dbReference>
<name>A0ABN4AYH5_9ENTR</name>
<dbReference type="InterPro" id="IPR041663">
    <property type="entry name" value="DisA/LigA_HHH"/>
</dbReference>
<keyword evidence="2 9" id="KW-0235">DNA replication</keyword>
<evidence type="ECO:0000313" key="12">
    <source>
        <dbReference type="Proteomes" id="UP000011067"/>
    </source>
</evidence>
<feature type="binding site" evidence="9">
    <location>
        <position position="320"/>
    </location>
    <ligand>
        <name>NAD(+)</name>
        <dbReference type="ChEBI" id="CHEBI:57540"/>
    </ligand>
</feature>
<feature type="binding site" evidence="9">
    <location>
        <position position="438"/>
    </location>
    <ligand>
        <name>Zn(2+)</name>
        <dbReference type="ChEBI" id="CHEBI:29105"/>
    </ligand>
</feature>
<evidence type="ECO:0000256" key="1">
    <source>
        <dbReference type="ARBA" id="ARBA00022598"/>
    </source>
</evidence>
<feature type="binding site" evidence="9">
    <location>
        <position position="296"/>
    </location>
    <ligand>
        <name>NAD(+)</name>
        <dbReference type="ChEBI" id="CHEBI:57540"/>
    </ligand>
</feature>
<dbReference type="Gene3D" id="1.10.150.20">
    <property type="entry name" value="5' to 3' exonuclease, C-terminal subdomain"/>
    <property type="match status" value="2"/>
</dbReference>
<feature type="binding site" evidence="9">
    <location>
        <begin position="81"/>
        <end position="82"/>
    </location>
    <ligand>
        <name>NAD(+)</name>
        <dbReference type="ChEBI" id="CHEBI:57540"/>
    </ligand>
</feature>
<evidence type="ECO:0000256" key="5">
    <source>
        <dbReference type="ARBA" id="ARBA00022833"/>
    </source>
</evidence>
<comment type="cofactor">
    <cofactor evidence="9">
        <name>Mg(2+)</name>
        <dbReference type="ChEBI" id="CHEBI:18420"/>
    </cofactor>
    <cofactor evidence="9">
        <name>Mn(2+)</name>
        <dbReference type="ChEBI" id="CHEBI:29035"/>
    </cofactor>
</comment>
<dbReference type="Gene3D" id="3.30.470.30">
    <property type="entry name" value="DNA ligase/mRNA capping enzyme"/>
    <property type="match status" value="1"/>
</dbReference>
<comment type="catalytic activity">
    <reaction evidence="8 9">
        <text>NAD(+) + (deoxyribonucleotide)n-3'-hydroxyl + 5'-phospho-(deoxyribonucleotide)m = (deoxyribonucleotide)n+m + AMP + beta-nicotinamide D-nucleotide.</text>
        <dbReference type="EC" id="6.5.1.2"/>
    </reaction>
</comment>
<dbReference type="HAMAP" id="MF_01588">
    <property type="entry name" value="DNA_ligase_A"/>
    <property type="match status" value="1"/>
</dbReference>
<proteinExistence type="inferred from homology"/>
<reference evidence="11 12" key="1">
    <citation type="journal article" date="2013" name="Genome Biol. Evol.">
        <title>Sequence context of indel mutations and their effect on protein evolution in a bacterial endosymbiont.</title>
        <authorList>
            <person name="Williams L.E."/>
            <person name="Wernegreen J.J."/>
        </authorList>
    </citation>
    <scope>NUCLEOTIDE SEQUENCE [LARGE SCALE GENOMIC DNA]</scope>
    <source>
        <strain evidence="11 12">640</strain>
    </source>
</reference>
<dbReference type="InterPro" id="IPR010994">
    <property type="entry name" value="RuvA_2-like"/>
</dbReference>
<dbReference type="InterPro" id="IPR013840">
    <property type="entry name" value="DNAligase_N"/>
</dbReference>
<feature type="binding site" evidence="9">
    <location>
        <position position="417"/>
    </location>
    <ligand>
        <name>Zn(2+)</name>
        <dbReference type="ChEBI" id="CHEBI:29105"/>
    </ligand>
</feature>
<dbReference type="Gene3D" id="2.40.50.140">
    <property type="entry name" value="Nucleic acid-binding proteins"/>
    <property type="match status" value="1"/>
</dbReference>
<keyword evidence="1 9" id="KW-0436">Ligase</keyword>
<dbReference type="InterPro" id="IPR001679">
    <property type="entry name" value="DNA_ligase"/>
</dbReference>
<evidence type="ECO:0000256" key="4">
    <source>
        <dbReference type="ARBA" id="ARBA00022763"/>
    </source>
</evidence>
<protein>
    <recommendedName>
        <fullName evidence="9">DNA ligase</fullName>
        <ecNumber evidence="9">6.5.1.2</ecNumber>
    </recommendedName>
    <alternativeName>
        <fullName evidence="9">Polydeoxyribonucleotide synthase [NAD(+)]</fullName>
    </alternativeName>
</protein>
<dbReference type="SUPFAM" id="SSF56091">
    <property type="entry name" value="DNA ligase/mRNA capping enzyme, catalytic domain"/>
    <property type="match status" value="1"/>
</dbReference>
<dbReference type="CDD" id="cd00114">
    <property type="entry name" value="LIGANc"/>
    <property type="match status" value="1"/>
</dbReference>
<evidence type="ECO:0000256" key="8">
    <source>
        <dbReference type="ARBA" id="ARBA00034005"/>
    </source>
</evidence>
<keyword evidence="12" id="KW-1185">Reference proteome</keyword>
<dbReference type="NCBIfam" id="TIGR00575">
    <property type="entry name" value="dnlj"/>
    <property type="match status" value="1"/>
</dbReference>
<evidence type="ECO:0000256" key="7">
    <source>
        <dbReference type="ARBA" id="ARBA00023204"/>
    </source>
</evidence>
<comment type="similarity">
    <text evidence="9">Belongs to the NAD-dependent DNA ligase family. LigA subfamily.</text>
</comment>
<dbReference type="InterPro" id="IPR013839">
    <property type="entry name" value="DNAligase_adenylation"/>
</dbReference>
<dbReference type="Proteomes" id="UP000011067">
    <property type="component" value="Chromosome"/>
</dbReference>
<comment type="function">
    <text evidence="9">DNA ligase that catalyzes the formation of phosphodiester linkages between 5'-phosphoryl and 3'-hydroxyl groups in double-stranded DNA using NAD as a coenzyme and as the energy source for the reaction. It is essential for DNA replication and repair of damaged DNA.</text>
</comment>
<gene>
    <name evidence="9 11" type="primary">ligA</name>
    <name evidence="11" type="ORF">BCHRO640_539</name>
</gene>
<evidence type="ECO:0000256" key="2">
    <source>
        <dbReference type="ARBA" id="ARBA00022705"/>
    </source>
</evidence>
<dbReference type="RefSeq" id="WP_015344750.1">
    <property type="nucleotide sequence ID" value="NC_020075.1"/>
</dbReference>
<accession>A0ABN4AYH5</accession>
<feature type="domain" description="NAD-dependent DNA ligase N-terminal" evidence="10">
    <location>
        <begin position="3"/>
        <end position="454"/>
    </location>
</feature>
<dbReference type="InterPro" id="IPR012340">
    <property type="entry name" value="NA-bd_OB-fold"/>
</dbReference>
<sequence length="595" mass="67426">MKFVKQKIQKLRKKLRHWEYLYYTKNESAVSDEKYDAMLEKLNQLEQIYPHLITESSPTQRIGGVSQYNFKKIHHKVPMLSLNSIVASFQLLSFDKRIKIKLHANHVMSYCCELKIDGVAVSLLYKEGKLIYAATRGDGKIGEDVTENISTIRSVPMCLKIDSNKYGKLPYLLEIRGEVFISKLCFLKLNKITIQQGNKPFSNARNAASGSLRQLDPSVTATRPLSFYCYGISNYCGEKELPDSHWERLQLCENWGLPINNYIRLISGVNKVLEYYSYIKTIRSNLEFNIDGIVIKVNSCTYQSKLGYGSRAPHWALAYKFPSAVSSAKVDNVIFQVGRTGIITPIAYLEPIVISDVTIRKVNMHNINEVKRLGLMIGDIVRIQRSGDVIPKIVEVILSERTDHVKTIELPRFCPVCGSRIKTWHNQSILRCTAGLSCLAQRKATLEHFVSKKAMNIYGMGNKIIDQLVNQGLIFTSSDVFRLNKNKLLCLEGFGLENIERLLRSIEDSKKITLARFIYALGIYGVGETVASNLAIVYKTIENLAAADLQSLSNLKYVGPIIANNIYHFFRNPDNLKNVQDLIDPAIGIQLHVIT</sequence>
<dbReference type="Pfam" id="PF01653">
    <property type="entry name" value="DNA_ligase_aden"/>
    <property type="match status" value="1"/>
</dbReference>
<dbReference type="SUPFAM" id="SSF47781">
    <property type="entry name" value="RuvA domain 2-like"/>
    <property type="match status" value="1"/>
</dbReference>
<keyword evidence="7 9" id="KW-0234">DNA repair</keyword>
<keyword evidence="9" id="KW-0464">Manganese</keyword>
<dbReference type="PROSITE" id="PS01055">
    <property type="entry name" value="DNA_LIGASE_N1"/>
    <property type="match status" value="1"/>
</dbReference>
<dbReference type="SMART" id="SM00532">
    <property type="entry name" value="LIGANc"/>
    <property type="match status" value="1"/>
</dbReference>
<keyword evidence="4 9" id="KW-0227">DNA damage</keyword>